<evidence type="ECO:0000313" key="2">
    <source>
        <dbReference type="Proteomes" id="UP000620327"/>
    </source>
</evidence>
<organism evidence="1 2">
    <name type="scientific">Dysosmobacter segnis</name>
    <dbReference type="NCBI Taxonomy" id="2763042"/>
    <lineage>
        <taxon>Bacteria</taxon>
        <taxon>Bacillati</taxon>
        <taxon>Bacillota</taxon>
        <taxon>Clostridia</taxon>
        <taxon>Eubacteriales</taxon>
        <taxon>Oscillospiraceae</taxon>
        <taxon>Dysosmobacter</taxon>
    </lineage>
</organism>
<protein>
    <submittedName>
        <fullName evidence="1">Uncharacterized protein</fullName>
    </submittedName>
</protein>
<sequence length="258" mass="29430">MGAFSDNKENCPVCEHVNERPLTESEPHAAALQENQALQAAFQSTYCFRADQGDGPLFLDEEHGLLRVGEDGWVLEGKALRSFRISEDGAPLFESGIGTLKCTVSDVPDQVNVMAAEIARFHLERQKFERWEAMDGLHRAGTESSEERRERERTNDLRRPRFDVPAPVREFRVELTLDHPYQPAFDARIAAPAFDRNYPRTEDYLKSYREQTEELHLLAAKLMHMIAPGAGETQSGFGWVRSMQMALSRMPRTRAFLF</sequence>
<evidence type="ECO:0000313" key="1">
    <source>
        <dbReference type="EMBL" id="MBC5772072.1"/>
    </source>
</evidence>
<proteinExistence type="predicted"/>
<dbReference type="RefSeq" id="WP_187016219.1">
    <property type="nucleotide sequence ID" value="NZ_JACOQI010000030.1"/>
</dbReference>
<dbReference type="AlphaFoldDB" id="A0A923SCI5"/>
<name>A0A923SCI5_9FIRM</name>
<comment type="caution">
    <text evidence="1">The sequence shown here is derived from an EMBL/GenBank/DDBJ whole genome shotgun (WGS) entry which is preliminary data.</text>
</comment>
<accession>A0A923SCI5</accession>
<keyword evidence="2" id="KW-1185">Reference proteome</keyword>
<gene>
    <name evidence="1" type="ORF">H8Z83_17430</name>
</gene>
<dbReference type="Proteomes" id="UP000620327">
    <property type="component" value="Unassembled WGS sequence"/>
</dbReference>
<reference evidence="1" key="1">
    <citation type="submission" date="2020-08" db="EMBL/GenBank/DDBJ databases">
        <title>Genome public.</title>
        <authorList>
            <person name="Liu C."/>
            <person name="Sun Q."/>
        </authorList>
    </citation>
    <scope>NUCLEOTIDE SEQUENCE</scope>
    <source>
        <strain evidence="1">BX15</strain>
    </source>
</reference>
<dbReference type="EMBL" id="JACOQI010000030">
    <property type="protein sequence ID" value="MBC5772072.1"/>
    <property type="molecule type" value="Genomic_DNA"/>
</dbReference>